<comment type="caution">
    <text evidence="3">The sequence shown here is derived from an EMBL/GenBank/DDBJ whole genome shotgun (WGS) entry which is preliminary data.</text>
</comment>
<dbReference type="OrthoDB" id="990541at2759"/>
<protein>
    <recommendedName>
        <fullName evidence="2">Putative plant transposon protein domain-containing protein</fullName>
    </recommendedName>
</protein>
<feature type="compositionally biased region" description="Low complexity" evidence="1">
    <location>
        <begin position="189"/>
        <end position="205"/>
    </location>
</feature>
<evidence type="ECO:0000256" key="1">
    <source>
        <dbReference type="SAM" id="MobiDB-lite"/>
    </source>
</evidence>
<sequence length="240" mass="26615">MTNPDDDTVYVRGVQVPLSTEAINTIYGLGDPVDEHSEFVEAITEPELATVLETVAIAGAEWNVSSQGAYTCLRSSLNPPAKVWYHFLKSRLLPTTHGKTVSKERVLLLYSMLTGKSINVGQIIHREICAYAARKSGALFFPSLITRMCCNARAPYLVNEEKLHNTGEIDAIAVARIAQEGPAEHSHRPSSSRPAAASSSSTSETLQQLKSLEQRISQQEVQQYQMMTMLQQIHQQQQQF</sequence>
<accession>A0A2P5CPE8</accession>
<proteinExistence type="predicted"/>
<feature type="region of interest" description="Disordered" evidence="1">
    <location>
        <begin position="180"/>
        <end position="208"/>
    </location>
</feature>
<keyword evidence="4" id="KW-1185">Reference proteome</keyword>
<dbReference type="Proteomes" id="UP000237105">
    <property type="component" value="Unassembled WGS sequence"/>
</dbReference>
<dbReference type="Pfam" id="PF20167">
    <property type="entry name" value="Transposase_32"/>
    <property type="match status" value="1"/>
</dbReference>
<dbReference type="AlphaFoldDB" id="A0A2P5CPE8"/>
<dbReference type="EMBL" id="JXTB01000109">
    <property type="protein sequence ID" value="PON62892.1"/>
    <property type="molecule type" value="Genomic_DNA"/>
</dbReference>
<evidence type="ECO:0000313" key="4">
    <source>
        <dbReference type="Proteomes" id="UP000237105"/>
    </source>
</evidence>
<dbReference type="InterPro" id="IPR046796">
    <property type="entry name" value="Transposase_32_dom"/>
</dbReference>
<evidence type="ECO:0000313" key="3">
    <source>
        <dbReference type="EMBL" id="PON62892.1"/>
    </source>
</evidence>
<feature type="domain" description="Putative plant transposon protein" evidence="2">
    <location>
        <begin position="5"/>
        <end position="155"/>
    </location>
</feature>
<evidence type="ECO:0000259" key="2">
    <source>
        <dbReference type="Pfam" id="PF20167"/>
    </source>
</evidence>
<organism evidence="3 4">
    <name type="scientific">Parasponia andersonii</name>
    <name type="common">Sponia andersonii</name>
    <dbReference type="NCBI Taxonomy" id="3476"/>
    <lineage>
        <taxon>Eukaryota</taxon>
        <taxon>Viridiplantae</taxon>
        <taxon>Streptophyta</taxon>
        <taxon>Embryophyta</taxon>
        <taxon>Tracheophyta</taxon>
        <taxon>Spermatophyta</taxon>
        <taxon>Magnoliopsida</taxon>
        <taxon>eudicotyledons</taxon>
        <taxon>Gunneridae</taxon>
        <taxon>Pentapetalae</taxon>
        <taxon>rosids</taxon>
        <taxon>fabids</taxon>
        <taxon>Rosales</taxon>
        <taxon>Cannabaceae</taxon>
        <taxon>Parasponia</taxon>
    </lineage>
</organism>
<reference evidence="4" key="1">
    <citation type="submission" date="2016-06" db="EMBL/GenBank/DDBJ databases">
        <title>Parallel loss of symbiosis genes in relatives of nitrogen-fixing non-legume Parasponia.</title>
        <authorList>
            <person name="Van Velzen R."/>
            <person name="Holmer R."/>
            <person name="Bu F."/>
            <person name="Rutten L."/>
            <person name="Van Zeijl A."/>
            <person name="Liu W."/>
            <person name="Santuari L."/>
            <person name="Cao Q."/>
            <person name="Sharma T."/>
            <person name="Shen D."/>
            <person name="Roswanjaya Y."/>
            <person name="Wardhani T."/>
            <person name="Kalhor M.S."/>
            <person name="Jansen J."/>
            <person name="Van den Hoogen J."/>
            <person name="Gungor B."/>
            <person name="Hartog M."/>
            <person name="Hontelez J."/>
            <person name="Verver J."/>
            <person name="Yang W.-C."/>
            <person name="Schijlen E."/>
            <person name="Repin R."/>
            <person name="Schilthuizen M."/>
            <person name="Schranz E."/>
            <person name="Heidstra R."/>
            <person name="Miyata K."/>
            <person name="Fedorova E."/>
            <person name="Kohlen W."/>
            <person name="Bisseling T."/>
            <person name="Smit S."/>
            <person name="Geurts R."/>
        </authorList>
    </citation>
    <scope>NUCLEOTIDE SEQUENCE [LARGE SCALE GENOMIC DNA]</scope>
    <source>
        <strain evidence="4">cv. WU1-14</strain>
    </source>
</reference>
<name>A0A2P5CPE8_PARAD</name>
<gene>
    <name evidence="3" type="ORF">PanWU01x14_135680</name>
</gene>